<comment type="caution">
    <text evidence="2">The sequence shown here is derived from an EMBL/GenBank/DDBJ whole genome shotgun (WGS) entry which is preliminary data.</text>
</comment>
<dbReference type="RefSeq" id="XP_044542290.1">
    <property type="nucleotide sequence ID" value="XM_044688660.1"/>
</dbReference>
<dbReference type="GeneID" id="68105302"/>
<accession>A0AA88KEC0</accession>
<gene>
    <name evidence="2" type="ORF">C9374_012848</name>
</gene>
<reference evidence="2 3" key="1">
    <citation type="journal article" date="2018" name="BMC Genomics">
        <title>The genome of Naegleria lovaniensis, the basis for a comparative approach to unravel pathogenicity factors of the human pathogenic amoeba N. fowleri.</title>
        <authorList>
            <person name="Liechti N."/>
            <person name="Schurch N."/>
            <person name="Bruggmann R."/>
            <person name="Wittwer M."/>
        </authorList>
    </citation>
    <scope>NUCLEOTIDE SEQUENCE [LARGE SCALE GENOMIC DNA]</scope>
    <source>
        <strain evidence="2 3">ATCC 30569</strain>
    </source>
</reference>
<name>A0AA88KEC0_NAELO</name>
<feature type="region of interest" description="Disordered" evidence="1">
    <location>
        <begin position="82"/>
        <end position="102"/>
    </location>
</feature>
<dbReference type="EMBL" id="PYSW02000060">
    <property type="protein sequence ID" value="KAG2373116.1"/>
    <property type="molecule type" value="Genomic_DNA"/>
</dbReference>
<evidence type="ECO:0000313" key="2">
    <source>
        <dbReference type="EMBL" id="KAG2373116.1"/>
    </source>
</evidence>
<proteinExistence type="predicted"/>
<dbReference type="Proteomes" id="UP000816034">
    <property type="component" value="Unassembled WGS sequence"/>
</dbReference>
<keyword evidence="3" id="KW-1185">Reference proteome</keyword>
<sequence>MTNSNAVLMKTMMMDHPFHSSPTTSYQTLSPFECNTLSTHSSTFPPMIQKVKLDEITIQTPTFLKLDIQDVMQAWQELYCQHEEDHDDEQQLPSEIMMDQEQ</sequence>
<evidence type="ECO:0000313" key="3">
    <source>
        <dbReference type="Proteomes" id="UP000816034"/>
    </source>
</evidence>
<protein>
    <submittedName>
        <fullName evidence="2">Uncharacterized protein</fullName>
    </submittedName>
</protein>
<evidence type="ECO:0000256" key="1">
    <source>
        <dbReference type="SAM" id="MobiDB-lite"/>
    </source>
</evidence>
<dbReference type="AlphaFoldDB" id="A0AA88KEC0"/>
<organism evidence="2 3">
    <name type="scientific">Naegleria lovaniensis</name>
    <name type="common">Amoeba</name>
    <dbReference type="NCBI Taxonomy" id="51637"/>
    <lineage>
        <taxon>Eukaryota</taxon>
        <taxon>Discoba</taxon>
        <taxon>Heterolobosea</taxon>
        <taxon>Tetramitia</taxon>
        <taxon>Eutetramitia</taxon>
        <taxon>Vahlkampfiidae</taxon>
        <taxon>Naegleria</taxon>
    </lineage>
</organism>